<name>A0A2H5FJY2_9GAMM</name>
<gene>
    <name evidence="1" type="ORF">CAB17_07155</name>
</gene>
<evidence type="ECO:0000313" key="1">
    <source>
        <dbReference type="EMBL" id="AUH71868.1"/>
    </source>
</evidence>
<accession>A0A2H5FJY2</accession>
<organism evidence="1 2">
    <name type="scientific">Legionella sainthelensi</name>
    <dbReference type="NCBI Taxonomy" id="28087"/>
    <lineage>
        <taxon>Bacteria</taxon>
        <taxon>Pseudomonadati</taxon>
        <taxon>Pseudomonadota</taxon>
        <taxon>Gammaproteobacteria</taxon>
        <taxon>Legionellales</taxon>
        <taxon>Legionellaceae</taxon>
        <taxon>Legionella</taxon>
    </lineage>
</organism>
<sequence length="219" mass="25046">MIIFLTETYACQTCFIPITNYFRAITRRRLTFSTHLARNQYISQCAPFIRTFSKHSAMKKVQGNTEYPIKTSTTKDGDSGTVSPKQFAFTLAFRKSIVEGTCMRSVHKAMGSPKDHFTYCSIPGDTDLLTAYGEMTKFSSNCNKAYLFMQQQSIENLVPTQKNRNISHRIEPLRSFEPYTQAYLQFANLGQIMIFEQLSAAYTKYASITAQKIKTFCSR</sequence>
<dbReference type="KEGG" id="lsh:CAB17_07155"/>
<keyword evidence="2" id="KW-1185">Reference proteome</keyword>
<evidence type="ECO:0000313" key="2">
    <source>
        <dbReference type="Proteomes" id="UP000234343"/>
    </source>
</evidence>
<proteinExistence type="predicted"/>
<dbReference type="Proteomes" id="UP000234343">
    <property type="component" value="Chromosome"/>
</dbReference>
<protein>
    <submittedName>
        <fullName evidence="1">Uncharacterized protein</fullName>
    </submittedName>
</protein>
<dbReference type="AlphaFoldDB" id="A0A2H5FJY2"/>
<reference evidence="1 2" key="1">
    <citation type="submission" date="2017-12" db="EMBL/GenBank/DDBJ databases">
        <title>Legionella sainthelensi LA01-117, whole genome sequence of a clinical isolate from New Zealand.</title>
        <authorList>
            <person name="Cree S.L."/>
            <person name="Slow S."/>
            <person name="Kennedy M.A."/>
            <person name="Murdoch D.R."/>
            <person name="Biggs P.J."/>
            <person name="Anderson T."/>
        </authorList>
    </citation>
    <scope>NUCLEOTIDE SEQUENCE [LARGE SCALE GENOMIC DNA]</scope>
    <source>
        <strain evidence="1 2">LA01-117</strain>
    </source>
</reference>
<dbReference type="EMBL" id="CP025491">
    <property type="protein sequence ID" value="AUH71868.1"/>
    <property type="molecule type" value="Genomic_DNA"/>
</dbReference>